<gene>
    <name evidence="2" type="ORF">N1F79_03500</name>
</gene>
<dbReference type="InterPro" id="IPR036163">
    <property type="entry name" value="HMA_dom_sf"/>
</dbReference>
<protein>
    <recommendedName>
        <fullName evidence="1">HMA domain-containing protein</fullName>
    </recommendedName>
</protein>
<dbReference type="InterPro" id="IPR006121">
    <property type="entry name" value="HMA_dom"/>
</dbReference>
<name>A0ABU7XNA6_9FLAO</name>
<evidence type="ECO:0000259" key="1">
    <source>
        <dbReference type="PROSITE" id="PS50846"/>
    </source>
</evidence>
<comment type="caution">
    <text evidence="2">The sequence shown here is derived from an EMBL/GenBank/DDBJ whole genome shotgun (WGS) entry which is preliminary data.</text>
</comment>
<dbReference type="PROSITE" id="PS50846">
    <property type="entry name" value="HMA_2"/>
    <property type="match status" value="1"/>
</dbReference>
<evidence type="ECO:0000313" key="3">
    <source>
        <dbReference type="Proteomes" id="UP001337305"/>
    </source>
</evidence>
<dbReference type="Gene3D" id="3.30.70.100">
    <property type="match status" value="1"/>
</dbReference>
<evidence type="ECO:0000313" key="2">
    <source>
        <dbReference type="EMBL" id="MEF3832188.1"/>
    </source>
</evidence>
<dbReference type="RefSeq" id="WP_303309170.1">
    <property type="nucleotide sequence ID" value="NZ_JAODOP010000001.1"/>
</dbReference>
<dbReference type="EMBL" id="JAODOP010000001">
    <property type="protein sequence ID" value="MEF3832188.1"/>
    <property type="molecule type" value="Genomic_DNA"/>
</dbReference>
<reference evidence="2 3" key="1">
    <citation type="submission" date="2022-09" db="EMBL/GenBank/DDBJ databases">
        <title>Genome sequencing of Flavivirga sp. MEBiC05379.</title>
        <authorList>
            <person name="Oh H.-M."/>
            <person name="Kwon K.K."/>
            <person name="Park M.J."/>
            <person name="Yang S.-H."/>
        </authorList>
    </citation>
    <scope>NUCLEOTIDE SEQUENCE [LARGE SCALE GENOMIC DNA]</scope>
    <source>
        <strain evidence="2 3">MEBiC05379</strain>
    </source>
</reference>
<keyword evidence="3" id="KW-1185">Reference proteome</keyword>
<sequence>MRRATVLVRNLYCISCANRIKNELLQLEKISSIYMCLRESSISFNYNTANDISTIENYLTFLGYPPKEDRIMNKNNLLCYCQNSKNISLV</sequence>
<organism evidence="2 3">
    <name type="scientific">Flavivirga spongiicola</name>
    <dbReference type="NCBI Taxonomy" id="421621"/>
    <lineage>
        <taxon>Bacteria</taxon>
        <taxon>Pseudomonadati</taxon>
        <taxon>Bacteroidota</taxon>
        <taxon>Flavobacteriia</taxon>
        <taxon>Flavobacteriales</taxon>
        <taxon>Flavobacteriaceae</taxon>
        <taxon>Flavivirga</taxon>
    </lineage>
</organism>
<dbReference type="Proteomes" id="UP001337305">
    <property type="component" value="Unassembled WGS sequence"/>
</dbReference>
<accession>A0ABU7XNA6</accession>
<feature type="domain" description="HMA" evidence="1">
    <location>
        <begin position="2"/>
        <end position="67"/>
    </location>
</feature>
<dbReference type="Pfam" id="PF00403">
    <property type="entry name" value="HMA"/>
    <property type="match status" value="1"/>
</dbReference>
<dbReference type="SUPFAM" id="SSF55008">
    <property type="entry name" value="HMA, heavy metal-associated domain"/>
    <property type="match status" value="1"/>
</dbReference>
<proteinExistence type="predicted"/>